<dbReference type="AlphaFoldDB" id="A0A1F7VBX9"/>
<evidence type="ECO:0000313" key="1">
    <source>
        <dbReference type="EMBL" id="OGL88040.1"/>
    </source>
</evidence>
<comment type="caution">
    <text evidence="1">The sequence shown here is derived from an EMBL/GenBank/DDBJ whole genome shotgun (WGS) entry which is preliminary data.</text>
</comment>
<dbReference type="EMBL" id="MGEQ01000002">
    <property type="protein sequence ID" value="OGL88040.1"/>
    <property type="molecule type" value="Genomic_DNA"/>
</dbReference>
<accession>A0A1F7VBX9</accession>
<organism evidence="1 2">
    <name type="scientific">Candidatus Uhrbacteria bacterium RIFCSPLOWO2_02_FULL_48_18</name>
    <dbReference type="NCBI Taxonomy" id="1802408"/>
    <lineage>
        <taxon>Bacteria</taxon>
        <taxon>Candidatus Uhriibacteriota</taxon>
    </lineage>
</organism>
<dbReference type="Proteomes" id="UP000176593">
    <property type="component" value="Unassembled WGS sequence"/>
</dbReference>
<dbReference type="PROSITE" id="PS51257">
    <property type="entry name" value="PROKAR_LIPOPROTEIN"/>
    <property type="match status" value="1"/>
</dbReference>
<name>A0A1F7VBX9_9BACT</name>
<sequence>MKRISKVIGLVGLIAVLGFGCSRVIKPTEENKQDIDRAAILLEAKKQGLIMDTGEIQHMQDPAVLIVDEKKLTTPDWELLNGVDFKNWKAAALADVTGGTSYGLVHLNFSQGKFQVAATFGDLPETTNGSSYQAWLVKRGDGMKVLNLGELNAIGKIMTLTYASKMDLSEYDFFVVTLQTANATVPGEHLLEGVVR</sequence>
<evidence type="ECO:0000313" key="2">
    <source>
        <dbReference type="Proteomes" id="UP000176593"/>
    </source>
</evidence>
<reference evidence="1 2" key="1">
    <citation type="journal article" date="2016" name="Nat. Commun.">
        <title>Thousands of microbial genomes shed light on interconnected biogeochemical processes in an aquifer system.</title>
        <authorList>
            <person name="Anantharaman K."/>
            <person name="Brown C.T."/>
            <person name="Hug L.A."/>
            <person name="Sharon I."/>
            <person name="Castelle C.J."/>
            <person name="Probst A.J."/>
            <person name="Thomas B.C."/>
            <person name="Singh A."/>
            <person name="Wilkins M.J."/>
            <person name="Karaoz U."/>
            <person name="Brodie E.L."/>
            <person name="Williams K.H."/>
            <person name="Hubbard S.S."/>
            <person name="Banfield J.F."/>
        </authorList>
    </citation>
    <scope>NUCLEOTIDE SEQUENCE [LARGE SCALE GENOMIC DNA]</scope>
</reference>
<proteinExistence type="predicted"/>
<protein>
    <submittedName>
        <fullName evidence="1">Uncharacterized protein</fullName>
    </submittedName>
</protein>
<gene>
    <name evidence="1" type="ORF">A3I41_02945</name>
</gene>